<dbReference type="EMBL" id="JAIWQS010000010">
    <property type="protein sequence ID" value="KAJ8753350.1"/>
    <property type="molecule type" value="Genomic_DNA"/>
</dbReference>
<evidence type="ECO:0000256" key="1">
    <source>
        <dbReference type="SAM" id="MobiDB-lite"/>
    </source>
</evidence>
<evidence type="ECO:0000313" key="3">
    <source>
        <dbReference type="Proteomes" id="UP001159364"/>
    </source>
</evidence>
<accession>A0AAV8SMU1</accession>
<gene>
    <name evidence="2" type="ORF">K2173_019749</name>
</gene>
<name>A0AAV8SMU1_9ROSI</name>
<evidence type="ECO:0000313" key="2">
    <source>
        <dbReference type="EMBL" id="KAJ8753350.1"/>
    </source>
</evidence>
<feature type="region of interest" description="Disordered" evidence="1">
    <location>
        <begin position="242"/>
        <end position="322"/>
    </location>
</feature>
<reference evidence="2 3" key="1">
    <citation type="submission" date="2021-09" db="EMBL/GenBank/DDBJ databases">
        <title>Genomic insights and catalytic innovation underlie evolution of tropane alkaloids biosynthesis.</title>
        <authorList>
            <person name="Wang Y.-J."/>
            <person name="Tian T."/>
            <person name="Huang J.-P."/>
            <person name="Huang S.-X."/>
        </authorList>
    </citation>
    <scope>NUCLEOTIDE SEQUENCE [LARGE SCALE GENOMIC DNA]</scope>
    <source>
        <strain evidence="2">KIB-2018</strain>
        <tissue evidence="2">Leaf</tissue>
    </source>
</reference>
<comment type="caution">
    <text evidence="2">The sequence shown here is derived from an EMBL/GenBank/DDBJ whole genome shotgun (WGS) entry which is preliminary data.</text>
</comment>
<dbReference type="AlphaFoldDB" id="A0AAV8SMU1"/>
<organism evidence="2 3">
    <name type="scientific">Erythroxylum novogranatense</name>
    <dbReference type="NCBI Taxonomy" id="1862640"/>
    <lineage>
        <taxon>Eukaryota</taxon>
        <taxon>Viridiplantae</taxon>
        <taxon>Streptophyta</taxon>
        <taxon>Embryophyta</taxon>
        <taxon>Tracheophyta</taxon>
        <taxon>Spermatophyta</taxon>
        <taxon>Magnoliopsida</taxon>
        <taxon>eudicotyledons</taxon>
        <taxon>Gunneridae</taxon>
        <taxon>Pentapetalae</taxon>
        <taxon>rosids</taxon>
        <taxon>fabids</taxon>
        <taxon>Malpighiales</taxon>
        <taxon>Erythroxylaceae</taxon>
        <taxon>Erythroxylum</taxon>
    </lineage>
</organism>
<dbReference type="InterPro" id="IPR052343">
    <property type="entry name" value="Retrotransposon-Effector_Assoc"/>
</dbReference>
<proteinExistence type="predicted"/>
<dbReference type="Proteomes" id="UP001159364">
    <property type="component" value="Linkage Group LG10"/>
</dbReference>
<sequence length="338" mass="36858">MNAITHLINNDGSKTSSLQEVHERLLEYFMSLLGVAGNYRRVDDQVLRIGALLPVSEHDQLVAPITETKIKMALFDIGDDKAPCPDGYTATFFKKQWHRVGQDVIQAVQEFFQNGKLLKQLNHSFLSLIPKTNSSPKVTDFRPIACLNVVYKIITKILMARLSSVVGHLVDSAQAALIPGRNMLDNVYLALELVKGYSRKRVSPGPSLNAMGKQKHRGKDITAEIILGIQSSSKTVADAGNAISAKPKGPLLPPNIEDSGDDVASTRNEIFDAESEGSEASSSDSSNISQQETPNQVLEKKPSPKTAATKTPKPSYASLFKSNRVLTKGLQLAHKTGR</sequence>
<protein>
    <submittedName>
        <fullName evidence="2">Uncharacterized protein</fullName>
    </submittedName>
</protein>
<dbReference type="PANTHER" id="PTHR46890">
    <property type="entry name" value="NON-LTR RETROLELEMENT REVERSE TRANSCRIPTASE-LIKE PROTEIN-RELATED"/>
    <property type="match status" value="1"/>
</dbReference>
<feature type="compositionally biased region" description="Polar residues" evidence="1">
    <location>
        <begin position="287"/>
        <end position="296"/>
    </location>
</feature>
<keyword evidence="3" id="KW-1185">Reference proteome</keyword>
<feature type="compositionally biased region" description="Low complexity" evidence="1">
    <location>
        <begin position="304"/>
        <end position="315"/>
    </location>
</feature>
<dbReference type="PANTHER" id="PTHR46890:SF48">
    <property type="entry name" value="RNA-DIRECTED DNA POLYMERASE"/>
    <property type="match status" value="1"/>
</dbReference>